<dbReference type="Proteomes" id="UP000075884">
    <property type="component" value="Unassembled WGS sequence"/>
</dbReference>
<keyword evidence="1" id="KW-0732">Signal</keyword>
<protein>
    <submittedName>
        <fullName evidence="2">Uncharacterized protein</fullName>
    </submittedName>
</protein>
<keyword evidence="3" id="KW-1185">Reference proteome</keyword>
<reference evidence="2" key="2">
    <citation type="submission" date="2020-05" db="UniProtKB">
        <authorList>
            <consortium name="EnsemblMetazoa"/>
        </authorList>
    </citation>
    <scope>IDENTIFICATION</scope>
    <source>
        <strain evidence="2">WRAIR2</strain>
    </source>
</reference>
<feature type="signal peptide" evidence="1">
    <location>
        <begin position="1"/>
        <end position="28"/>
    </location>
</feature>
<dbReference type="VEuPathDB" id="VectorBase:ADIR014253"/>
<evidence type="ECO:0000313" key="2">
    <source>
        <dbReference type="EnsemblMetazoa" id="ADIR014253-PA"/>
    </source>
</evidence>
<accession>A0A182NWI1</accession>
<dbReference type="AlphaFoldDB" id="A0A182NWI1"/>
<proteinExistence type="predicted"/>
<organism evidence="2 3">
    <name type="scientific">Anopheles dirus</name>
    <dbReference type="NCBI Taxonomy" id="7168"/>
    <lineage>
        <taxon>Eukaryota</taxon>
        <taxon>Metazoa</taxon>
        <taxon>Ecdysozoa</taxon>
        <taxon>Arthropoda</taxon>
        <taxon>Hexapoda</taxon>
        <taxon>Insecta</taxon>
        <taxon>Pterygota</taxon>
        <taxon>Neoptera</taxon>
        <taxon>Endopterygota</taxon>
        <taxon>Diptera</taxon>
        <taxon>Nematocera</taxon>
        <taxon>Culicoidea</taxon>
        <taxon>Culicidae</taxon>
        <taxon>Anophelinae</taxon>
        <taxon>Anopheles</taxon>
    </lineage>
</organism>
<sequence>MEHAHQLVKVTNFMLHLMLLLPLQTTSSTGSATGGGANPATGNNIAVGSLAAGALGKSSTDFTG</sequence>
<reference evidence="3" key="1">
    <citation type="submission" date="2013-03" db="EMBL/GenBank/DDBJ databases">
        <title>The Genome Sequence of Anopheles dirus WRAIR2.</title>
        <authorList>
            <consortium name="The Broad Institute Genomics Platform"/>
            <person name="Neafsey D.E."/>
            <person name="Walton C."/>
            <person name="Walker B."/>
            <person name="Young S.K."/>
            <person name="Zeng Q."/>
            <person name="Gargeya S."/>
            <person name="Fitzgerald M."/>
            <person name="Haas B."/>
            <person name="Abouelleil A."/>
            <person name="Allen A.W."/>
            <person name="Alvarado L."/>
            <person name="Arachchi H.M."/>
            <person name="Berlin A.M."/>
            <person name="Chapman S.B."/>
            <person name="Gainer-Dewar J."/>
            <person name="Goldberg J."/>
            <person name="Griggs A."/>
            <person name="Gujja S."/>
            <person name="Hansen M."/>
            <person name="Howarth C."/>
            <person name="Imamovic A."/>
            <person name="Ireland A."/>
            <person name="Larimer J."/>
            <person name="McCowan C."/>
            <person name="Murphy C."/>
            <person name="Pearson M."/>
            <person name="Poon T.W."/>
            <person name="Priest M."/>
            <person name="Roberts A."/>
            <person name="Saif S."/>
            <person name="Shea T."/>
            <person name="Sisk P."/>
            <person name="Sykes S."/>
            <person name="Wortman J."/>
            <person name="Nusbaum C."/>
            <person name="Birren B."/>
        </authorList>
    </citation>
    <scope>NUCLEOTIDE SEQUENCE [LARGE SCALE GENOMIC DNA]</scope>
    <source>
        <strain evidence="3">WRAIR2</strain>
    </source>
</reference>
<name>A0A182NWI1_9DIPT</name>
<dbReference type="EnsemblMetazoa" id="ADIR014253-RA">
    <property type="protein sequence ID" value="ADIR014253-PA"/>
    <property type="gene ID" value="ADIR014253"/>
</dbReference>
<evidence type="ECO:0000256" key="1">
    <source>
        <dbReference type="SAM" id="SignalP"/>
    </source>
</evidence>
<evidence type="ECO:0000313" key="3">
    <source>
        <dbReference type="Proteomes" id="UP000075884"/>
    </source>
</evidence>
<feature type="chain" id="PRO_5008130519" evidence="1">
    <location>
        <begin position="29"/>
        <end position="64"/>
    </location>
</feature>